<accession>A0AAV7MLY3</accession>
<evidence type="ECO:0000313" key="3">
    <source>
        <dbReference type="Proteomes" id="UP001066276"/>
    </source>
</evidence>
<organism evidence="2 3">
    <name type="scientific">Pleurodeles waltl</name>
    <name type="common">Iberian ribbed newt</name>
    <dbReference type="NCBI Taxonomy" id="8319"/>
    <lineage>
        <taxon>Eukaryota</taxon>
        <taxon>Metazoa</taxon>
        <taxon>Chordata</taxon>
        <taxon>Craniata</taxon>
        <taxon>Vertebrata</taxon>
        <taxon>Euteleostomi</taxon>
        <taxon>Amphibia</taxon>
        <taxon>Batrachia</taxon>
        <taxon>Caudata</taxon>
        <taxon>Salamandroidea</taxon>
        <taxon>Salamandridae</taxon>
        <taxon>Pleurodelinae</taxon>
        <taxon>Pleurodeles</taxon>
    </lineage>
</organism>
<feature type="region of interest" description="Disordered" evidence="1">
    <location>
        <begin position="68"/>
        <end position="92"/>
    </location>
</feature>
<dbReference type="Proteomes" id="UP001066276">
    <property type="component" value="Chromosome 9"/>
</dbReference>
<keyword evidence="3" id="KW-1185">Reference proteome</keyword>
<sequence>MNHSCRPAYSVFSCPEALIKIKRKLTLSGSSVECNSGAKEDYRPQESLLPPAHNVCLRPKAIIKIKPKRPLQRSPEECNSGEKEHYRPQESVLPARPQCLLVPGDAH</sequence>
<protein>
    <submittedName>
        <fullName evidence="2">Uncharacterized protein</fullName>
    </submittedName>
</protein>
<evidence type="ECO:0000256" key="1">
    <source>
        <dbReference type="SAM" id="MobiDB-lite"/>
    </source>
</evidence>
<dbReference type="AlphaFoldDB" id="A0AAV7MLY3"/>
<evidence type="ECO:0000313" key="2">
    <source>
        <dbReference type="EMBL" id="KAJ1104381.1"/>
    </source>
</evidence>
<comment type="caution">
    <text evidence="2">The sequence shown here is derived from an EMBL/GenBank/DDBJ whole genome shotgun (WGS) entry which is preliminary data.</text>
</comment>
<reference evidence="2" key="1">
    <citation type="journal article" date="2022" name="bioRxiv">
        <title>Sequencing and chromosome-scale assembly of the giantPleurodeles waltlgenome.</title>
        <authorList>
            <person name="Brown T."/>
            <person name="Elewa A."/>
            <person name="Iarovenko S."/>
            <person name="Subramanian E."/>
            <person name="Araus A.J."/>
            <person name="Petzold A."/>
            <person name="Susuki M."/>
            <person name="Suzuki K.-i.T."/>
            <person name="Hayashi T."/>
            <person name="Toyoda A."/>
            <person name="Oliveira C."/>
            <person name="Osipova E."/>
            <person name="Leigh N.D."/>
            <person name="Simon A."/>
            <person name="Yun M.H."/>
        </authorList>
    </citation>
    <scope>NUCLEOTIDE SEQUENCE</scope>
    <source>
        <strain evidence="2">20211129_DDA</strain>
        <tissue evidence="2">Liver</tissue>
    </source>
</reference>
<name>A0AAV7MLY3_PLEWA</name>
<feature type="compositionally biased region" description="Basic and acidic residues" evidence="1">
    <location>
        <begin position="74"/>
        <end position="88"/>
    </location>
</feature>
<gene>
    <name evidence="2" type="ORF">NDU88_001793</name>
</gene>
<dbReference type="EMBL" id="JANPWB010000013">
    <property type="protein sequence ID" value="KAJ1104381.1"/>
    <property type="molecule type" value="Genomic_DNA"/>
</dbReference>
<proteinExistence type="predicted"/>